<dbReference type="PATRIC" id="fig|272562.8.peg.1271"/>
<dbReference type="STRING" id="272562.CA_C1062"/>
<keyword evidence="1" id="KW-1133">Transmembrane helix</keyword>
<keyword evidence="1" id="KW-0472">Membrane</keyword>
<evidence type="ECO:0000256" key="1">
    <source>
        <dbReference type="SAM" id="Phobius"/>
    </source>
</evidence>
<keyword evidence="1" id="KW-0812">Transmembrane</keyword>
<name>Q97K58_CLOAB</name>
<keyword evidence="3" id="KW-1185">Reference proteome</keyword>
<feature type="transmembrane region" description="Helical" evidence="1">
    <location>
        <begin position="35"/>
        <end position="58"/>
    </location>
</feature>
<organism evidence="2 3">
    <name type="scientific">Clostridium acetobutylicum (strain ATCC 824 / DSM 792 / JCM 1419 / IAM 19013 / LMG 5710 / NBRC 13948 / NRRL B-527 / VKM B-1787 / 2291 / W)</name>
    <dbReference type="NCBI Taxonomy" id="272562"/>
    <lineage>
        <taxon>Bacteria</taxon>
        <taxon>Bacillati</taxon>
        <taxon>Bacillota</taxon>
        <taxon>Clostridia</taxon>
        <taxon>Eubacteriales</taxon>
        <taxon>Clostridiaceae</taxon>
        <taxon>Clostridium</taxon>
    </lineage>
</organism>
<proteinExistence type="predicted"/>
<dbReference type="HOGENOM" id="CLU_2506776_0_0_9"/>
<dbReference type="KEGG" id="cac:CA_C1062"/>
<dbReference type="EMBL" id="AE001437">
    <property type="protein sequence ID" value="AAK79037.1"/>
    <property type="molecule type" value="Genomic_DNA"/>
</dbReference>
<dbReference type="Proteomes" id="UP000000814">
    <property type="component" value="Chromosome"/>
</dbReference>
<sequence length="85" mass="9371">MTVRLDYNSFVHCNNNPVNKVDSDGRFAAVAGSVYFVPGVVEVAIIVTVGAIGVYGVYKAVSWAYKKLRMLELMVISIKFINRKG</sequence>
<dbReference type="PIR" id="B97031">
    <property type="entry name" value="B97031"/>
</dbReference>
<evidence type="ECO:0000313" key="2">
    <source>
        <dbReference type="EMBL" id="AAK79037.1"/>
    </source>
</evidence>
<dbReference type="GeneID" id="44997575"/>
<accession>Q97K58</accession>
<dbReference type="AlphaFoldDB" id="Q97K58"/>
<gene>
    <name evidence="2" type="ordered locus">CA_C1062</name>
</gene>
<reference evidence="2 3" key="1">
    <citation type="journal article" date="2001" name="J. Bacteriol.">
        <title>Genome sequence and comparative analysis of the solvent-producing bacterium Clostridium acetobutylicum.</title>
        <authorList>
            <person name="Nolling J."/>
            <person name="Breton G."/>
            <person name="Omelchenko M.V."/>
            <person name="Makarova K.S."/>
            <person name="Zeng Q."/>
            <person name="Gibson R."/>
            <person name="Lee H.M."/>
            <person name="Dubois J."/>
            <person name="Qiu D."/>
            <person name="Hitti J."/>
            <person name="Wolf Y.I."/>
            <person name="Tatusov R.L."/>
            <person name="Sabathe F."/>
            <person name="Doucette-Stamm L."/>
            <person name="Soucaille P."/>
            <person name="Daly M.J."/>
            <person name="Bennett G.N."/>
            <person name="Koonin E.V."/>
            <person name="Smith D.R."/>
        </authorList>
    </citation>
    <scope>NUCLEOTIDE SEQUENCE [LARGE SCALE GENOMIC DNA]</scope>
    <source>
        <strain evidence="3">ATCC 824 / DSM 792 / JCM 1419 / LMG 5710 / VKM B-1787</strain>
    </source>
</reference>
<protein>
    <submittedName>
        <fullName evidence="2">Uncharacterized protein</fullName>
    </submittedName>
</protein>
<dbReference type="RefSeq" id="WP_010964378.1">
    <property type="nucleotide sequence ID" value="NC_003030.1"/>
</dbReference>
<evidence type="ECO:0000313" key="3">
    <source>
        <dbReference type="Proteomes" id="UP000000814"/>
    </source>
</evidence>